<keyword evidence="3" id="KW-0378">Hydrolase</keyword>
<protein>
    <submittedName>
        <fullName evidence="3">Endonuclease/exonuclease/phosphatase domain-containing protein 1</fullName>
    </submittedName>
</protein>
<proteinExistence type="predicted"/>
<reference evidence="3 4" key="1">
    <citation type="submission" date="2023-11" db="EMBL/GenBank/DDBJ databases">
        <title>Halocaridina rubra genome assembly.</title>
        <authorList>
            <person name="Smith C."/>
        </authorList>
    </citation>
    <scope>NUCLEOTIDE SEQUENCE [LARGE SCALE GENOMIC DNA]</scope>
    <source>
        <strain evidence="3">EP-1</strain>
        <tissue evidence="3">Whole</tissue>
    </source>
</reference>
<dbReference type="GO" id="GO:0004519">
    <property type="term" value="F:endonuclease activity"/>
    <property type="evidence" value="ECO:0007669"/>
    <property type="project" value="UniProtKB-KW"/>
</dbReference>
<dbReference type="GO" id="GO:0006281">
    <property type="term" value="P:DNA repair"/>
    <property type="evidence" value="ECO:0007669"/>
    <property type="project" value="InterPro"/>
</dbReference>
<evidence type="ECO:0000313" key="3">
    <source>
        <dbReference type="EMBL" id="KAK7066109.1"/>
    </source>
</evidence>
<feature type="domain" description="Helix-hairpin-helix DNA-binding motif class 1" evidence="2">
    <location>
        <begin position="197"/>
        <end position="216"/>
    </location>
</feature>
<feature type="domain" description="Helix-hairpin-helix DNA-binding motif class 1" evidence="2">
    <location>
        <begin position="120"/>
        <end position="139"/>
    </location>
</feature>
<dbReference type="EMBL" id="JAXCGZ010019423">
    <property type="protein sequence ID" value="KAK7066109.1"/>
    <property type="molecule type" value="Genomic_DNA"/>
</dbReference>
<dbReference type="InterPro" id="IPR003583">
    <property type="entry name" value="Hlx-hairpin-Hlx_DNA-bd_motif"/>
</dbReference>
<dbReference type="GO" id="GO:0003677">
    <property type="term" value="F:DNA binding"/>
    <property type="evidence" value="ECO:0007669"/>
    <property type="project" value="InterPro"/>
</dbReference>
<feature type="compositionally biased region" description="Polar residues" evidence="1">
    <location>
        <begin position="22"/>
        <end position="41"/>
    </location>
</feature>
<feature type="region of interest" description="Disordered" evidence="1">
    <location>
        <begin position="1"/>
        <end position="42"/>
    </location>
</feature>
<dbReference type="Gene3D" id="1.10.150.320">
    <property type="entry name" value="Photosystem II 12 kDa extrinsic protein"/>
    <property type="match status" value="1"/>
</dbReference>
<evidence type="ECO:0000259" key="2">
    <source>
        <dbReference type="SMART" id="SM00278"/>
    </source>
</evidence>
<evidence type="ECO:0000313" key="4">
    <source>
        <dbReference type="Proteomes" id="UP001381693"/>
    </source>
</evidence>
<name>A0AAN8WTL6_HALRR</name>
<accession>A0AAN8WTL6</accession>
<keyword evidence="3" id="KW-0540">Nuclease</keyword>
<feature type="domain" description="Helix-hairpin-helix DNA-binding motif class 1" evidence="2">
    <location>
        <begin position="90"/>
        <end position="109"/>
    </location>
</feature>
<feature type="compositionally biased region" description="Low complexity" evidence="1">
    <location>
        <begin position="165"/>
        <end position="184"/>
    </location>
</feature>
<sequence>MGQCTSGDLPPQRGDAVDQGGNEENSCSPENSDSHRYTSSKLFHRRSSSTSWVSSRFGRRNKTEDLSAAFNMLDYDPKTNLLNINTAPEEELMTLPGITRCVARNIVEYRTAIGGFRRVEDLALVSGVGAAKLQEFKSDITVKKKSSSRSSSRTQSVDSLPSCESGRSQRSQSQSHGSRSIRGSPMRLLNVNMASIFDLMNIRGMNQEMAANIVDYRERKGPFKSIEDLVKVRGINSRVLSILKVYLTVSGAPPSSPPLSDVLSVASYSKVYHRNLDEKMPAHYSPCRIVISQGPYLLDLGNLK</sequence>
<feature type="region of interest" description="Disordered" evidence="1">
    <location>
        <begin position="142"/>
        <end position="184"/>
    </location>
</feature>
<keyword evidence="3" id="KW-0255">Endonuclease</keyword>
<gene>
    <name evidence="3" type="primary">EEPD1</name>
    <name evidence="3" type="ORF">SK128_026297</name>
</gene>
<dbReference type="PANTHER" id="PTHR21180:SF32">
    <property type="entry name" value="ENDONUCLEASE_EXONUCLEASE_PHOSPHATASE FAMILY DOMAIN-CONTAINING PROTEIN 1"/>
    <property type="match status" value="1"/>
</dbReference>
<dbReference type="SUPFAM" id="SSF47781">
    <property type="entry name" value="RuvA domain 2-like"/>
    <property type="match status" value="2"/>
</dbReference>
<keyword evidence="4" id="KW-1185">Reference proteome</keyword>
<dbReference type="Pfam" id="PF12836">
    <property type="entry name" value="HHH_3"/>
    <property type="match status" value="2"/>
</dbReference>
<organism evidence="3 4">
    <name type="scientific">Halocaridina rubra</name>
    <name type="common">Hawaiian red shrimp</name>
    <dbReference type="NCBI Taxonomy" id="373956"/>
    <lineage>
        <taxon>Eukaryota</taxon>
        <taxon>Metazoa</taxon>
        <taxon>Ecdysozoa</taxon>
        <taxon>Arthropoda</taxon>
        <taxon>Crustacea</taxon>
        <taxon>Multicrustacea</taxon>
        <taxon>Malacostraca</taxon>
        <taxon>Eumalacostraca</taxon>
        <taxon>Eucarida</taxon>
        <taxon>Decapoda</taxon>
        <taxon>Pleocyemata</taxon>
        <taxon>Caridea</taxon>
        <taxon>Atyoidea</taxon>
        <taxon>Atyidae</taxon>
        <taxon>Halocaridina</taxon>
    </lineage>
</organism>
<dbReference type="AlphaFoldDB" id="A0AAN8WTL6"/>
<dbReference type="SMART" id="SM00278">
    <property type="entry name" value="HhH1"/>
    <property type="match status" value="3"/>
</dbReference>
<evidence type="ECO:0000256" key="1">
    <source>
        <dbReference type="SAM" id="MobiDB-lite"/>
    </source>
</evidence>
<feature type="non-terminal residue" evidence="3">
    <location>
        <position position="304"/>
    </location>
</feature>
<comment type="caution">
    <text evidence="3">The sequence shown here is derived from an EMBL/GenBank/DDBJ whole genome shotgun (WGS) entry which is preliminary data.</text>
</comment>
<dbReference type="InterPro" id="IPR051675">
    <property type="entry name" value="Endo/Exo/Phosphatase_dom_1"/>
</dbReference>
<dbReference type="InterPro" id="IPR010994">
    <property type="entry name" value="RuvA_2-like"/>
</dbReference>
<dbReference type="Proteomes" id="UP001381693">
    <property type="component" value="Unassembled WGS sequence"/>
</dbReference>
<dbReference type="Gene3D" id="1.10.150.280">
    <property type="entry name" value="AF1531-like domain"/>
    <property type="match status" value="1"/>
</dbReference>
<dbReference type="PANTHER" id="PTHR21180">
    <property type="entry name" value="ENDONUCLEASE/EXONUCLEASE/PHOSPHATASE FAMILY DOMAIN-CONTAINING PROTEIN 1"/>
    <property type="match status" value="1"/>
</dbReference>